<protein>
    <submittedName>
        <fullName evidence="1">Very-long-chain 3-oxoacyl-CoA reductase 1-like</fullName>
    </submittedName>
</protein>
<proteinExistence type="predicted"/>
<dbReference type="EMBL" id="CM051402">
    <property type="protein sequence ID" value="KAJ4710943.1"/>
    <property type="molecule type" value="Genomic_DNA"/>
</dbReference>
<evidence type="ECO:0000313" key="1">
    <source>
        <dbReference type="EMBL" id="KAJ4710943.1"/>
    </source>
</evidence>
<name>A0ACC1XI27_MELAZ</name>
<gene>
    <name evidence="1" type="ORF">OWV82_017044</name>
</gene>
<evidence type="ECO:0000313" key="2">
    <source>
        <dbReference type="Proteomes" id="UP001164539"/>
    </source>
</evidence>
<keyword evidence="2" id="KW-1185">Reference proteome</keyword>
<organism evidence="1 2">
    <name type="scientific">Melia azedarach</name>
    <name type="common">Chinaberry tree</name>
    <dbReference type="NCBI Taxonomy" id="155640"/>
    <lineage>
        <taxon>Eukaryota</taxon>
        <taxon>Viridiplantae</taxon>
        <taxon>Streptophyta</taxon>
        <taxon>Embryophyta</taxon>
        <taxon>Tracheophyta</taxon>
        <taxon>Spermatophyta</taxon>
        <taxon>Magnoliopsida</taxon>
        <taxon>eudicotyledons</taxon>
        <taxon>Gunneridae</taxon>
        <taxon>Pentapetalae</taxon>
        <taxon>rosids</taxon>
        <taxon>malvids</taxon>
        <taxon>Sapindales</taxon>
        <taxon>Meliaceae</taxon>
        <taxon>Melia</taxon>
    </lineage>
</organism>
<sequence length="315" mass="35305">MEFHQFVVSAVSFVGFILIFKPILSFLKWVWVMFLRPAKNLKDYGSWAIITGATDGIGKALAFELASKGLSLVLVGRNPEKLELTYEEIRQKHEVDIRTVVIDLAKSSGQDISRAIEDGIEGLDIGILINNAGVAFPYARFFHEVDSELMMSVMKVNIDGLTWVTRSVLPVMLSKKKGAIVNIGSGSSVVLSSYPLFSIYAATKAYLAMFSRCIYLEYKQKGIDVQCQVPLFVATKMSKFKRSSFFIPSAEMYSKASIRWIGYDHLCLPYWPHSLQWFALHSLPDALVTRFIFNYLLGTSKKGLQKDSIGSPKLA</sequence>
<accession>A0ACC1XI27</accession>
<reference evidence="1 2" key="1">
    <citation type="journal article" date="2023" name="Science">
        <title>Complex scaffold remodeling in plant triterpene biosynthesis.</title>
        <authorList>
            <person name="De La Pena R."/>
            <person name="Hodgson H."/>
            <person name="Liu J.C."/>
            <person name="Stephenson M.J."/>
            <person name="Martin A.C."/>
            <person name="Owen C."/>
            <person name="Harkess A."/>
            <person name="Leebens-Mack J."/>
            <person name="Jimenez L.E."/>
            <person name="Osbourn A."/>
            <person name="Sattely E.S."/>
        </authorList>
    </citation>
    <scope>NUCLEOTIDE SEQUENCE [LARGE SCALE GENOMIC DNA]</scope>
    <source>
        <strain evidence="2">cv. JPN11</strain>
        <tissue evidence="1">Leaf</tissue>
    </source>
</reference>
<comment type="caution">
    <text evidence="1">The sequence shown here is derived from an EMBL/GenBank/DDBJ whole genome shotgun (WGS) entry which is preliminary data.</text>
</comment>
<dbReference type="Proteomes" id="UP001164539">
    <property type="component" value="Chromosome 9"/>
</dbReference>